<dbReference type="NCBIfam" id="TIGR01120">
    <property type="entry name" value="rpiB"/>
    <property type="match status" value="1"/>
</dbReference>
<dbReference type="EMBL" id="UINC01016006">
    <property type="protein sequence ID" value="SVA66981.1"/>
    <property type="molecule type" value="Genomic_DNA"/>
</dbReference>
<dbReference type="AlphaFoldDB" id="A0A381XRF2"/>
<dbReference type="PANTHER" id="PTHR30345">
    <property type="entry name" value="RIBOSE-5-PHOSPHATE ISOMERASE B"/>
    <property type="match status" value="1"/>
</dbReference>
<sequence>MKVIAIGCDHAGYELKERLKSELSEMGHEVIDCGTDSTERVDYPDYGFAVGTKVSEGPADLGVAVCGSGIGIGIAANKVSGIRAATVNDVETAKWAKAHNNANVLCFGERLIDPEVAVEAVSAWLNEEFEGGRHEARVAKLDSKIDP</sequence>
<dbReference type="Pfam" id="PF02502">
    <property type="entry name" value="LacAB_rpiB"/>
    <property type="match status" value="1"/>
</dbReference>
<dbReference type="NCBIfam" id="NF004051">
    <property type="entry name" value="PRK05571.1"/>
    <property type="match status" value="1"/>
</dbReference>
<evidence type="ECO:0000313" key="2">
    <source>
        <dbReference type="EMBL" id="SVA66981.1"/>
    </source>
</evidence>
<dbReference type="InterPro" id="IPR003500">
    <property type="entry name" value="RpiB_LacA_LacB"/>
</dbReference>
<dbReference type="GO" id="GO:0019316">
    <property type="term" value="P:D-allose catabolic process"/>
    <property type="evidence" value="ECO:0007669"/>
    <property type="project" value="TreeGrafter"/>
</dbReference>
<evidence type="ECO:0008006" key="3">
    <source>
        <dbReference type="Google" id="ProtNLM"/>
    </source>
</evidence>
<dbReference type="InterPro" id="IPR036569">
    <property type="entry name" value="RpiB_LacA_LacB_sf"/>
</dbReference>
<evidence type="ECO:0000256" key="1">
    <source>
        <dbReference type="ARBA" id="ARBA00023235"/>
    </source>
</evidence>
<dbReference type="GO" id="GO:0009052">
    <property type="term" value="P:pentose-phosphate shunt, non-oxidative branch"/>
    <property type="evidence" value="ECO:0007669"/>
    <property type="project" value="TreeGrafter"/>
</dbReference>
<reference evidence="2" key="1">
    <citation type="submission" date="2018-05" db="EMBL/GenBank/DDBJ databases">
        <authorList>
            <person name="Lanie J.A."/>
            <person name="Ng W.-L."/>
            <person name="Kazmierczak K.M."/>
            <person name="Andrzejewski T.M."/>
            <person name="Davidsen T.M."/>
            <person name="Wayne K.J."/>
            <person name="Tettelin H."/>
            <person name="Glass J.I."/>
            <person name="Rusch D."/>
            <person name="Podicherti R."/>
            <person name="Tsui H.-C.T."/>
            <person name="Winkler M.E."/>
        </authorList>
    </citation>
    <scope>NUCLEOTIDE SEQUENCE</scope>
</reference>
<accession>A0A381XRF2</accession>
<protein>
    <recommendedName>
        <fullName evidence="3">Ribose 5-phosphate isomerase B</fullName>
    </recommendedName>
</protein>
<gene>
    <name evidence="2" type="ORF">METZ01_LOCUS119835</name>
</gene>
<proteinExistence type="predicted"/>
<keyword evidence="1" id="KW-0413">Isomerase</keyword>
<dbReference type="PANTHER" id="PTHR30345:SF0">
    <property type="entry name" value="DNA DAMAGE-REPAIR_TOLERATION PROTEIN DRT102"/>
    <property type="match status" value="1"/>
</dbReference>
<dbReference type="PIRSF" id="PIRSF005384">
    <property type="entry name" value="RpiB_LacA_B"/>
    <property type="match status" value="1"/>
</dbReference>
<dbReference type="NCBIfam" id="TIGR00689">
    <property type="entry name" value="rpiB_lacA_lacB"/>
    <property type="match status" value="1"/>
</dbReference>
<dbReference type="Gene3D" id="3.40.1400.10">
    <property type="entry name" value="Sugar-phosphate isomerase, RpiB/LacA/LacB"/>
    <property type="match status" value="1"/>
</dbReference>
<name>A0A381XRF2_9ZZZZ</name>
<organism evidence="2">
    <name type="scientific">marine metagenome</name>
    <dbReference type="NCBI Taxonomy" id="408172"/>
    <lineage>
        <taxon>unclassified sequences</taxon>
        <taxon>metagenomes</taxon>
        <taxon>ecological metagenomes</taxon>
    </lineage>
</organism>
<dbReference type="InterPro" id="IPR004785">
    <property type="entry name" value="RpiB"/>
</dbReference>
<dbReference type="GO" id="GO:0004751">
    <property type="term" value="F:ribose-5-phosphate isomerase activity"/>
    <property type="evidence" value="ECO:0007669"/>
    <property type="project" value="TreeGrafter"/>
</dbReference>
<dbReference type="SUPFAM" id="SSF89623">
    <property type="entry name" value="Ribose/Galactose isomerase RpiB/AlsB"/>
    <property type="match status" value="1"/>
</dbReference>